<comment type="caution">
    <text evidence="1">The sequence shown here is derived from an EMBL/GenBank/DDBJ whole genome shotgun (WGS) entry which is preliminary data.</text>
</comment>
<proteinExistence type="predicted"/>
<reference evidence="1" key="2">
    <citation type="journal article" date="2020" name="Nat. Commun.">
        <title>Large-scale genome sequencing of mycorrhizal fungi provides insights into the early evolution of symbiotic traits.</title>
        <authorList>
            <person name="Miyauchi S."/>
            <person name="Kiss E."/>
            <person name="Kuo A."/>
            <person name="Drula E."/>
            <person name="Kohler A."/>
            <person name="Sanchez-Garcia M."/>
            <person name="Morin E."/>
            <person name="Andreopoulos B."/>
            <person name="Barry K.W."/>
            <person name="Bonito G."/>
            <person name="Buee M."/>
            <person name="Carver A."/>
            <person name="Chen C."/>
            <person name="Cichocki N."/>
            <person name="Clum A."/>
            <person name="Culley D."/>
            <person name="Crous P.W."/>
            <person name="Fauchery L."/>
            <person name="Girlanda M."/>
            <person name="Hayes R.D."/>
            <person name="Keri Z."/>
            <person name="LaButti K."/>
            <person name="Lipzen A."/>
            <person name="Lombard V."/>
            <person name="Magnuson J."/>
            <person name="Maillard F."/>
            <person name="Murat C."/>
            <person name="Nolan M."/>
            <person name="Ohm R.A."/>
            <person name="Pangilinan J."/>
            <person name="Pereira M.F."/>
            <person name="Perotto S."/>
            <person name="Peter M."/>
            <person name="Pfister S."/>
            <person name="Riley R."/>
            <person name="Sitrit Y."/>
            <person name="Stielow J.B."/>
            <person name="Szollosi G."/>
            <person name="Zifcakova L."/>
            <person name="Stursova M."/>
            <person name="Spatafora J.W."/>
            <person name="Tedersoo L."/>
            <person name="Vaario L.M."/>
            <person name="Yamada A."/>
            <person name="Yan M."/>
            <person name="Wang P."/>
            <person name="Xu J."/>
            <person name="Bruns T."/>
            <person name="Baldrian P."/>
            <person name="Vilgalys R."/>
            <person name="Dunand C."/>
            <person name="Henrissat B."/>
            <person name="Grigoriev I.V."/>
            <person name="Hibbett D."/>
            <person name="Nagy L.G."/>
            <person name="Martin F.M."/>
        </authorList>
    </citation>
    <scope>NUCLEOTIDE SEQUENCE</scope>
    <source>
        <strain evidence="1">BED1</strain>
    </source>
</reference>
<evidence type="ECO:0000313" key="1">
    <source>
        <dbReference type="EMBL" id="KAF8415063.1"/>
    </source>
</evidence>
<organism evidence="1 2">
    <name type="scientific">Boletus edulis BED1</name>
    <dbReference type="NCBI Taxonomy" id="1328754"/>
    <lineage>
        <taxon>Eukaryota</taxon>
        <taxon>Fungi</taxon>
        <taxon>Dikarya</taxon>
        <taxon>Basidiomycota</taxon>
        <taxon>Agaricomycotina</taxon>
        <taxon>Agaricomycetes</taxon>
        <taxon>Agaricomycetidae</taxon>
        <taxon>Boletales</taxon>
        <taxon>Boletineae</taxon>
        <taxon>Boletaceae</taxon>
        <taxon>Boletoideae</taxon>
        <taxon>Boletus</taxon>
    </lineage>
</organism>
<dbReference type="AlphaFoldDB" id="A0AAD4G5Z8"/>
<dbReference type="Proteomes" id="UP001194468">
    <property type="component" value="Unassembled WGS sequence"/>
</dbReference>
<keyword evidence="2" id="KW-1185">Reference proteome</keyword>
<dbReference type="EMBL" id="WHUW01000376">
    <property type="protein sequence ID" value="KAF8415063.1"/>
    <property type="molecule type" value="Genomic_DNA"/>
</dbReference>
<gene>
    <name evidence="1" type="ORF">L210DRAFT_3432684</name>
</gene>
<reference evidence="1" key="1">
    <citation type="submission" date="2019-10" db="EMBL/GenBank/DDBJ databases">
        <authorList>
            <consortium name="DOE Joint Genome Institute"/>
            <person name="Kuo A."/>
            <person name="Miyauchi S."/>
            <person name="Kiss E."/>
            <person name="Drula E."/>
            <person name="Kohler A."/>
            <person name="Sanchez-Garcia M."/>
            <person name="Andreopoulos B."/>
            <person name="Barry K.W."/>
            <person name="Bonito G."/>
            <person name="Buee M."/>
            <person name="Carver A."/>
            <person name="Chen C."/>
            <person name="Cichocki N."/>
            <person name="Clum A."/>
            <person name="Culley D."/>
            <person name="Crous P.W."/>
            <person name="Fauchery L."/>
            <person name="Girlanda M."/>
            <person name="Hayes R."/>
            <person name="Keri Z."/>
            <person name="LaButti K."/>
            <person name="Lipzen A."/>
            <person name="Lombard V."/>
            <person name="Magnuson J."/>
            <person name="Maillard F."/>
            <person name="Morin E."/>
            <person name="Murat C."/>
            <person name="Nolan M."/>
            <person name="Ohm R."/>
            <person name="Pangilinan J."/>
            <person name="Pereira M."/>
            <person name="Perotto S."/>
            <person name="Peter M."/>
            <person name="Riley R."/>
            <person name="Sitrit Y."/>
            <person name="Stielow B."/>
            <person name="Szollosi G."/>
            <person name="Zifcakova L."/>
            <person name="Stursova M."/>
            <person name="Spatafora J.W."/>
            <person name="Tedersoo L."/>
            <person name="Vaario L.-M."/>
            <person name="Yamada A."/>
            <person name="Yan M."/>
            <person name="Wang P."/>
            <person name="Xu J."/>
            <person name="Bruns T."/>
            <person name="Baldrian P."/>
            <person name="Vilgalys R."/>
            <person name="Henrissat B."/>
            <person name="Grigoriev I.V."/>
            <person name="Hibbett D."/>
            <person name="Nagy L.G."/>
            <person name="Martin F.M."/>
        </authorList>
    </citation>
    <scope>NUCLEOTIDE SEQUENCE</scope>
    <source>
        <strain evidence="1">BED1</strain>
    </source>
</reference>
<protein>
    <submittedName>
        <fullName evidence="1">Uncharacterized protein</fullName>
    </submittedName>
</protein>
<feature type="non-terminal residue" evidence="1">
    <location>
        <position position="1"/>
    </location>
</feature>
<sequence>LPGLEKGIVPTIPVERNFTITIGNQVQTVEKKQLPLTPAYAFTDYRSQGLFKRQSLTLLLDQQEGSRLLTFMLLCQGVEEETVSTC</sequence>
<evidence type="ECO:0000313" key="2">
    <source>
        <dbReference type="Proteomes" id="UP001194468"/>
    </source>
</evidence>
<name>A0AAD4G5Z8_BOLED</name>
<accession>A0AAD4G5Z8</accession>